<evidence type="ECO:0000313" key="1">
    <source>
        <dbReference type="EMBL" id="KAK2158877.1"/>
    </source>
</evidence>
<reference evidence="1" key="1">
    <citation type="journal article" date="2023" name="Mol. Biol. Evol.">
        <title>Third-Generation Sequencing Reveals the Adaptive Role of the Epigenome in Three Deep-Sea Polychaetes.</title>
        <authorList>
            <person name="Perez M."/>
            <person name="Aroh O."/>
            <person name="Sun Y."/>
            <person name="Lan Y."/>
            <person name="Juniper S.K."/>
            <person name="Young C.R."/>
            <person name="Angers B."/>
            <person name="Qian P.Y."/>
        </authorList>
    </citation>
    <scope>NUCLEOTIDE SEQUENCE</scope>
    <source>
        <strain evidence="1">P08H-3</strain>
    </source>
</reference>
<comment type="caution">
    <text evidence="1">The sequence shown here is derived from an EMBL/GenBank/DDBJ whole genome shotgun (WGS) entry which is preliminary data.</text>
</comment>
<name>A0AAD9JTC4_9ANNE</name>
<organism evidence="1 2">
    <name type="scientific">Paralvinella palmiformis</name>
    <dbReference type="NCBI Taxonomy" id="53620"/>
    <lineage>
        <taxon>Eukaryota</taxon>
        <taxon>Metazoa</taxon>
        <taxon>Spiralia</taxon>
        <taxon>Lophotrochozoa</taxon>
        <taxon>Annelida</taxon>
        <taxon>Polychaeta</taxon>
        <taxon>Sedentaria</taxon>
        <taxon>Canalipalpata</taxon>
        <taxon>Terebellida</taxon>
        <taxon>Terebelliformia</taxon>
        <taxon>Alvinellidae</taxon>
        <taxon>Paralvinella</taxon>
    </lineage>
</organism>
<gene>
    <name evidence="1" type="ORF">LSH36_162g04004</name>
</gene>
<proteinExistence type="predicted"/>
<dbReference type="EMBL" id="JAODUP010000162">
    <property type="protein sequence ID" value="KAK2158877.1"/>
    <property type="molecule type" value="Genomic_DNA"/>
</dbReference>
<accession>A0AAD9JTC4</accession>
<dbReference type="Proteomes" id="UP001208570">
    <property type="component" value="Unassembled WGS sequence"/>
</dbReference>
<dbReference type="AlphaFoldDB" id="A0AAD9JTC4"/>
<evidence type="ECO:0000313" key="2">
    <source>
        <dbReference type="Proteomes" id="UP001208570"/>
    </source>
</evidence>
<keyword evidence="2" id="KW-1185">Reference proteome</keyword>
<sequence length="117" mass="14042">MSILQRHIDSFRHALSSDRRSQLFASQVQIEWPQIGHREAWIRLSTCDQHAKHLQVWKYQYDEPNCQWDIRYVPKKSEHRMFTFRIITVITLHMVKGVGIELFTDLKDVIQDTTRCC</sequence>
<protein>
    <submittedName>
        <fullName evidence="1">Uncharacterized protein</fullName>
    </submittedName>
</protein>